<feature type="domain" description="Zinc finger Ogr/Delta-type" evidence="1">
    <location>
        <begin position="11"/>
        <end position="52"/>
    </location>
</feature>
<gene>
    <name evidence="2" type="ORF">FAK_04770</name>
</gene>
<dbReference type="KEGG" id="dmp:FAK_04770"/>
<keyword evidence="3" id="KW-1185">Reference proteome</keyword>
<proteinExistence type="predicted"/>
<dbReference type="InterPro" id="IPR007684">
    <property type="entry name" value="Znf_Ogr/Delta"/>
</dbReference>
<protein>
    <recommendedName>
        <fullName evidence="1">Zinc finger Ogr/Delta-type domain-containing protein</fullName>
    </recommendedName>
</protein>
<dbReference type="EMBL" id="AP028679">
    <property type="protein sequence ID" value="BEQ13411.1"/>
    <property type="molecule type" value="Genomic_DNA"/>
</dbReference>
<reference evidence="3" key="1">
    <citation type="journal article" date="2023" name="Arch. Microbiol.">
        <title>Desulfoferula mesophilus gen. nov. sp. nov., a mesophilic sulfate-reducing bacterium isolated from a brackish lake sediment.</title>
        <authorList>
            <person name="Watanabe T."/>
            <person name="Yabe T."/>
            <person name="Tsuji J.M."/>
            <person name="Fukui M."/>
        </authorList>
    </citation>
    <scope>NUCLEOTIDE SEQUENCE [LARGE SCALE GENOMIC DNA]</scope>
    <source>
        <strain evidence="3">12FAK</strain>
    </source>
</reference>
<organism evidence="2 3">
    <name type="scientific">Desulfoferula mesophila</name>
    <dbReference type="NCBI Taxonomy" id="3058419"/>
    <lineage>
        <taxon>Bacteria</taxon>
        <taxon>Pseudomonadati</taxon>
        <taxon>Thermodesulfobacteriota</taxon>
        <taxon>Desulfarculia</taxon>
        <taxon>Desulfarculales</taxon>
        <taxon>Desulfarculaceae</taxon>
        <taxon>Desulfoferula</taxon>
    </lineage>
</organism>
<sequence length="91" mass="10336">MADFDEAKTICPHCGQHMEKWVSPAVNSWGGECLYICFNDECGYYQRGWDHTFKKIGIKASYRHRYDPNTGQCGPFPVNTPDAGRDCIVAE</sequence>
<dbReference type="RefSeq" id="WP_338605078.1">
    <property type="nucleotide sequence ID" value="NZ_AP028679.1"/>
</dbReference>
<accession>A0AAU9E8H0</accession>
<evidence type="ECO:0000259" key="1">
    <source>
        <dbReference type="Pfam" id="PF04606"/>
    </source>
</evidence>
<dbReference type="AlphaFoldDB" id="A0AAU9E8H0"/>
<dbReference type="Pfam" id="PF04606">
    <property type="entry name" value="Ogr_Delta"/>
    <property type="match status" value="1"/>
</dbReference>
<evidence type="ECO:0000313" key="3">
    <source>
        <dbReference type="Proteomes" id="UP001366166"/>
    </source>
</evidence>
<evidence type="ECO:0000313" key="2">
    <source>
        <dbReference type="EMBL" id="BEQ13411.1"/>
    </source>
</evidence>
<name>A0AAU9E8H0_9BACT</name>
<dbReference type="Proteomes" id="UP001366166">
    <property type="component" value="Chromosome"/>
</dbReference>